<feature type="domain" description="Asparagine synthetase" evidence="1">
    <location>
        <begin position="220"/>
        <end position="556"/>
    </location>
</feature>
<protein>
    <submittedName>
        <fullName evidence="2">Asparagine synthase C-terminal domain-containing protein</fullName>
    </submittedName>
</protein>
<sequence>MLTYALTWRDGVLGDLPMVGEMGEESLVRHLPGSNGLLLGRVYPNHPEPAHHWLTALDVLPAEDAQTFLKSHCWGDFIVLLPNSLKANTLDVLRSPCGLLDCFLAHQDGTLYIFSDLAQAQRCGLSSPPINWRFITHSLCYAGLPEFDTGLDTVQQLLPGFSATCDDTAITFKSFWSPWPGADRRQQYTTMAESVFSLRATVDHVMRSYSHTIQHGFIELSGGLDSSIVATCLSRQKIRLSGFNLVTSVPGADERIYARDVAESAQVSLVYCPFDSSRVRALPEPARPGPLPGMEMLQAAVDDISQPLYQAAKADALFSGAGGDSVLCYLPTAASATDALIAFGPGRRFLSALQDLSALHNITLWKAGKLAIKKALRRSGVDWKRNTLFLAPDLKVPVPFKHPWLQPEGRVLRGKAEHVRQIISTKFFGEVMERRAKVPVYLPLLAQPVVETALRIPTWFWFDGGYNRAVARHAFADRLPTSVRLRRSKGNFTSFNGLVFDRNRAALQTYLCDGQLAGAGILDIKPLADYLSRPLKKRDAVFHRVFELARMEAWVRATLKSSDSHRDERDDLPDIPPSA</sequence>
<dbReference type="RefSeq" id="WP_272746658.1">
    <property type="nucleotide sequence ID" value="NZ_JAQQKX010000001.1"/>
</dbReference>
<dbReference type="Pfam" id="PF00733">
    <property type="entry name" value="Asn_synthase"/>
    <property type="match status" value="1"/>
</dbReference>
<dbReference type="SUPFAM" id="SSF52402">
    <property type="entry name" value="Adenine nucleotide alpha hydrolases-like"/>
    <property type="match status" value="1"/>
</dbReference>
<name>A0ABT5HQ09_9CAUL</name>
<dbReference type="Gene3D" id="3.40.50.620">
    <property type="entry name" value="HUPs"/>
    <property type="match status" value="1"/>
</dbReference>
<organism evidence="2 3">
    <name type="scientific">Asticcacaulis aquaticus</name>
    <dbReference type="NCBI Taxonomy" id="2984212"/>
    <lineage>
        <taxon>Bacteria</taxon>
        <taxon>Pseudomonadati</taxon>
        <taxon>Pseudomonadota</taxon>
        <taxon>Alphaproteobacteria</taxon>
        <taxon>Caulobacterales</taxon>
        <taxon>Caulobacteraceae</taxon>
        <taxon>Asticcacaulis</taxon>
    </lineage>
</organism>
<proteinExistence type="predicted"/>
<accession>A0ABT5HQ09</accession>
<dbReference type="Proteomes" id="UP001214854">
    <property type="component" value="Unassembled WGS sequence"/>
</dbReference>
<comment type="caution">
    <text evidence="2">The sequence shown here is derived from an EMBL/GenBank/DDBJ whole genome shotgun (WGS) entry which is preliminary data.</text>
</comment>
<evidence type="ECO:0000313" key="3">
    <source>
        <dbReference type="Proteomes" id="UP001214854"/>
    </source>
</evidence>
<evidence type="ECO:0000259" key="1">
    <source>
        <dbReference type="Pfam" id="PF00733"/>
    </source>
</evidence>
<reference evidence="2 3" key="1">
    <citation type="submission" date="2023-01" db="EMBL/GenBank/DDBJ databases">
        <title>Novel species of the genus Asticcacaulis isolated from rivers.</title>
        <authorList>
            <person name="Lu H."/>
        </authorList>
    </citation>
    <scope>NUCLEOTIDE SEQUENCE [LARGE SCALE GENOMIC DNA]</scope>
    <source>
        <strain evidence="2 3">BYS171W</strain>
    </source>
</reference>
<dbReference type="EMBL" id="JAQQKX010000001">
    <property type="protein sequence ID" value="MDC7682155.1"/>
    <property type="molecule type" value="Genomic_DNA"/>
</dbReference>
<evidence type="ECO:0000313" key="2">
    <source>
        <dbReference type="EMBL" id="MDC7682155.1"/>
    </source>
</evidence>
<dbReference type="InterPro" id="IPR014729">
    <property type="entry name" value="Rossmann-like_a/b/a_fold"/>
</dbReference>
<gene>
    <name evidence="2" type="ORF">PQU92_02640</name>
</gene>
<dbReference type="InterPro" id="IPR001962">
    <property type="entry name" value="Asn_synthase"/>
</dbReference>
<keyword evidence="3" id="KW-1185">Reference proteome</keyword>